<proteinExistence type="predicted"/>
<dbReference type="EMBL" id="BAABHK010000001">
    <property type="protein sequence ID" value="GAA4619589.1"/>
    <property type="molecule type" value="Genomic_DNA"/>
</dbReference>
<protein>
    <recommendedName>
        <fullName evidence="3">Knr4/Smi1-like domain-containing protein</fullName>
    </recommendedName>
</protein>
<evidence type="ECO:0008006" key="3">
    <source>
        <dbReference type="Google" id="ProtNLM"/>
    </source>
</evidence>
<evidence type="ECO:0000313" key="1">
    <source>
        <dbReference type="EMBL" id="GAA4619589.1"/>
    </source>
</evidence>
<sequence>MPYRSGTVPGMVDAFDVRAELAGVEDRTGAWRFIQGFAAAWATPLTDADGWDDADLNAAETRLGVTLPAAVREAYALFGRRGDLTSNQDELLEPKQLYVHDGLLVFRDENQGAARWGVRFDGPDPAVFMRPDLADEDAESWEPWLDSFSLTCVEMVLSETLHADETLADYREVDEDDLEVLERYARLPLPEYPSGQLPGSRWFAGLDVLVREDQRAWITIRARSEEALVNACEDFGDGWLA</sequence>
<comment type="caution">
    <text evidence="1">The sequence shown here is derived from an EMBL/GenBank/DDBJ whole genome shotgun (WGS) entry which is preliminary data.</text>
</comment>
<keyword evidence="2" id="KW-1185">Reference proteome</keyword>
<reference evidence="2" key="1">
    <citation type="journal article" date="2019" name="Int. J. Syst. Evol. Microbiol.">
        <title>The Global Catalogue of Microorganisms (GCM) 10K type strain sequencing project: providing services to taxonomists for standard genome sequencing and annotation.</title>
        <authorList>
            <consortium name="The Broad Institute Genomics Platform"/>
            <consortium name="The Broad Institute Genome Sequencing Center for Infectious Disease"/>
            <person name="Wu L."/>
            <person name="Ma J."/>
        </authorList>
    </citation>
    <scope>NUCLEOTIDE SEQUENCE [LARGE SCALE GENOMIC DNA]</scope>
    <source>
        <strain evidence="2">JCM 17939</strain>
    </source>
</reference>
<gene>
    <name evidence="1" type="ORF">GCM10023196_000170</name>
</gene>
<name>A0ABP8U2H4_9ACTN</name>
<organism evidence="1 2">
    <name type="scientific">Actinoallomurus vinaceus</name>
    <dbReference type="NCBI Taxonomy" id="1080074"/>
    <lineage>
        <taxon>Bacteria</taxon>
        <taxon>Bacillati</taxon>
        <taxon>Actinomycetota</taxon>
        <taxon>Actinomycetes</taxon>
        <taxon>Streptosporangiales</taxon>
        <taxon>Thermomonosporaceae</taxon>
        <taxon>Actinoallomurus</taxon>
    </lineage>
</organism>
<accession>A0ABP8U2H4</accession>
<dbReference type="Proteomes" id="UP001501442">
    <property type="component" value="Unassembled WGS sequence"/>
</dbReference>
<evidence type="ECO:0000313" key="2">
    <source>
        <dbReference type="Proteomes" id="UP001501442"/>
    </source>
</evidence>